<dbReference type="FunCoup" id="A0A3P8WH52">
    <property type="interactions" value="881"/>
</dbReference>
<keyword evidence="3" id="KW-1185">Reference proteome</keyword>
<dbReference type="PANTHER" id="PTHR28642">
    <property type="entry name" value="MEIOSIS 1 ARREST PROTEIN"/>
    <property type="match status" value="1"/>
</dbReference>
<evidence type="ECO:0000256" key="1">
    <source>
        <dbReference type="SAM" id="MobiDB-lite"/>
    </source>
</evidence>
<feature type="region of interest" description="Disordered" evidence="1">
    <location>
        <begin position="436"/>
        <end position="482"/>
    </location>
</feature>
<dbReference type="InterPro" id="IPR033587">
    <property type="entry name" value="M1AP"/>
</dbReference>
<feature type="compositionally biased region" description="Low complexity" evidence="1">
    <location>
        <begin position="436"/>
        <end position="445"/>
    </location>
</feature>
<evidence type="ECO:0000313" key="3">
    <source>
        <dbReference type="Proteomes" id="UP000265120"/>
    </source>
</evidence>
<sequence>MDNRKRAAASYNSGKLAIWSSSFPRQPARVLIVEALPPWWSETSSVVCDALDNFLSLACNLDGPRRMPLLSLYQVHGNFARLRLCVEELRSIPGEGCMKATARGGELLQQAVLDSLQQFKQYVRHISTGNQTTNSNLSIQVTVLTSQPGQGTVRQLEMGLKDADVVLLQQLHVVQVYSTADLGQENISNETTYTEAEESLMSGLEIESRRVENSVLALESVLKEWLQEQGGDREQLHLLLPSNTKHPNPVCLKCDMQERLISPALIPVSPNLGVMTESTRDFLAVNRTSTNQSLPPQRLKVIKALHAVGLCESVLYGLPLVIRPTTCWRLDWEELETNNNLFHALCHTLHSRDLFLLLQVEPLQTSATGGVYSHYVLQSSSSLSLLLKPVASRELLLPCSLPVSMQDPVLDAMQTIQVRGTQDRVKATVAPMTFTSSNFPSSSSVGPPPARIPRLSLALPSSNSGGRSVPGPTPPEEHVTTP</sequence>
<dbReference type="OMA" id="LRKHPCK"/>
<dbReference type="STRING" id="244447.ENSCSEP00000026069"/>
<protein>
    <submittedName>
        <fullName evidence="2">Meiosis 1 associated protein</fullName>
    </submittedName>
</protein>
<organism evidence="2 3">
    <name type="scientific">Cynoglossus semilaevis</name>
    <name type="common">Tongue sole</name>
    <dbReference type="NCBI Taxonomy" id="244447"/>
    <lineage>
        <taxon>Eukaryota</taxon>
        <taxon>Metazoa</taxon>
        <taxon>Chordata</taxon>
        <taxon>Craniata</taxon>
        <taxon>Vertebrata</taxon>
        <taxon>Euteleostomi</taxon>
        <taxon>Actinopterygii</taxon>
        <taxon>Neopterygii</taxon>
        <taxon>Teleostei</taxon>
        <taxon>Neoteleostei</taxon>
        <taxon>Acanthomorphata</taxon>
        <taxon>Carangaria</taxon>
        <taxon>Pleuronectiformes</taxon>
        <taxon>Pleuronectoidei</taxon>
        <taxon>Cynoglossidae</taxon>
        <taxon>Cynoglossinae</taxon>
        <taxon>Cynoglossus</taxon>
    </lineage>
</organism>
<dbReference type="Proteomes" id="UP000265120">
    <property type="component" value="Chromosome 1"/>
</dbReference>
<dbReference type="AlphaFoldDB" id="A0A3P8WH52"/>
<dbReference type="GO" id="GO:0007283">
    <property type="term" value="P:spermatogenesis"/>
    <property type="evidence" value="ECO:0007669"/>
    <property type="project" value="InterPro"/>
</dbReference>
<dbReference type="PANTHER" id="PTHR28642:SF1">
    <property type="entry name" value="MEIOSIS 1 ARREST PROTEIN"/>
    <property type="match status" value="1"/>
</dbReference>
<accession>A0A3P8WH52</accession>
<dbReference type="InParanoid" id="A0A3P8WH52"/>
<dbReference type="GO" id="GO:0051308">
    <property type="term" value="P:male meiosis chromosome separation"/>
    <property type="evidence" value="ECO:0007669"/>
    <property type="project" value="TreeGrafter"/>
</dbReference>
<dbReference type="GeneTree" id="ENSGT00390000005656"/>
<reference evidence="2" key="3">
    <citation type="submission" date="2025-09" db="UniProtKB">
        <authorList>
            <consortium name="Ensembl"/>
        </authorList>
    </citation>
    <scope>IDENTIFICATION</scope>
</reference>
<evidence type="ECO:0000313" key="2">
    <source>
        <dbReference type="Ensembl" id="ENSCSEP00000026069.1"/>
    </source>
</evidence>
<name>A0A3P8WH52_CYNSE</name>
<proteinExistence type="predicted"/>
<dbReference type="Ensembl" id="ENSCSET00000026410.1">
    <property type="protein sequence ID" value="ENSCSEP00000026069.1"/>
    <property type="gene ID" value="ENSCSEG00000016630.1"/>
</dbReference>
<reference evidence="2" key="2">
    <citation type="submission" date="2025-08" db="UniProtKB">
        <authorList>
            <consortium name="Ensembl"/>
        </authorList>
    </citation>
    <scope>IDENTIFICATION</scope>
</reference>
<reference evidence="2 3" key="1">
    <citation type="journal article" date="2014" name="Nat. Genet.">
        <title>Whole-genome sequence of a flatfish provides insights into ZW sex chromosome evolution and adaptation to a benthic lifestyle.</title>
        <authorList>
            <person name="Chen S."/>
            <person name="Zhang G."/>
            <person name="Shao C."/>
            <person name="Huang Q."/>
            <person name="Liu G."/>
            <person name="Zhang P."/>
            <person name="Song W."/>
            <person name="An N."/>
            <person name="Chalopin D."/>
            <person name="Volff J.N."/>
            <person name="Hong Y."/>
            <person name="Li Q."/>
            <person name="Sha Z."/>
            <person name="Zhou H."/>
            <person name="Xie M."/>
            <person name="Yu Q."/>
            <person name="Liu Y."/>
            <person name="Xiang H."/>
            <person name="Wang N."/>
            <person name="Wu K."/>
            <person name="Yang C."/>
            <person name="Zhou Q."/>
            <person name="Liao X."/>
            <person name="Yang L."/>
            <person name="Hu Q."/>
            <person name="Zhang J."/>
            <person name="Meng L."/>
            <person name="Jin L."/>
            <person name="Tian Y."/>
            <person name="Lian J."/>
            <person name="Yang J."/>
            <person name="Miao G."/>
            <person name="Liu S."/>
            <person name="Liang Z."/>
            <person name="Yan F."/>
            <person name="Li Y."/>
            <person name="Sun B."/>
            <person name="Zhang H."/>
            <person name="Zhang J."/>
            <person name="Zhu Y."/>
            <person name="Du M."/>
            <person name="Zhao Y."/>
            <person name="Schartl M."/>
            <person name="Tang Q."/>
            <person name="Wang J."/>
        </authorList>
    </citation>
    <scope>NUCLEOTIDE SEQUENCE</scope>
</reference>
<dbReference type="GO" id="GO:0007127">
    <property type="term" value="P:meiosis I"/>
    <property type="evidence" value="ECO:0007669"/>
    <property type="project" value="InterPro"/>
</dbReference>